<dbReference type="GO" id="GO:0016787">
    <property type="term" value="F:hydrolase activity"/>
    <property type="evidence" value="ECO:0007669"/>
    <property type="project" value="UniProtKB-KW"/>
</dbReference>
<dbReference type="Gene3D" id="3.60.15.10">
    <property type="entry name" value="Ribonuclease Z/Hydroxyacylglutathione hydrolase-like"/>
    <property type="match status" value="1"/>
</dbReference>
<dbReference type="GeneID" id="56077339"/>
<dbReference type="InterPro" id="IPR050114">
    <property type="entry name" value="UPF0173_UPF0282_UlaG_hydrolase"/>
</dbReference>
<dbReference type="AlphaFoldDB" id="A0A7D5SWT9"/>
<dbReference type="Proteomes" id="UP000509667">
    <property type="component" value="Chromosome"/>
</dbReference>
<evidence type="ECO:0000313" key="2">
    <source>
        <dbReference type="EMBL" id="QLH76831.1"/>
    </source>
</evidence>
<keyword evidence="1 2" id="KW-0378">Hydrolase</keyword>
<dbReference type="RefSeq" id="WP_179910765.1">
    <property type="nucleotide sequence ID" value="NZ_CP058910.1"/>
</dbReference>
<reference evidence="2 3" key="1">
    <citation type="submission" date="2020-07" db="EMBL/GenBank/DDBJ databases">
        <title>Halosimplex pelagicum sp. nov. and Halosimplex rubrum sp. nov., isolated from salted brown alga Laminaria, and emended description of the genus Halosimplex.</title>
        <authorList>
            <person name="Cui H."/>
        </authorList>
    </citation>
    <scope>NUCLEOTIDE SEQUENCE [LARGE SCALE GENOMIC DNA]</scope>
    <source>
        <strain evidence="2 3">R27</strain>
    </source>
</reference>
<dbReference type="PANTHER" id="PTHR43546">
    <property type="entry name" value="UPF0173 METAL-DEPENDENT HYDROLASE MJ1163-RELATED"/>
    <property type="match status" value="1"/>
</dbReference>
<protein>
    <submittedName>
        <fullName evidence="2">MBL fold metallo-hydrolase</fullName>
    </submittedName>
</protein>
<evidence type="ECO:0000256" key="1">
    <source>
        <dbReference type="ARBA" id="ARBA00022801"/>
    </source>
</evidence>
<accession>A0A7D5SWT9</accession>
<dbReference type="InterPro" id="IPR036866">
    <property type="entry name" value="RibonucZ/Hydroxyglut_hydro"/>
</dbReference>
<keyword evidence="3" id="KW-1185">Reference proteome</keyword>
<dbReference type="SUPFAM" id="SSF56281">
    <property type="entry name" value="Metallo-hydrolase/oxidoreductase"/>
    <property type="match status" value="1"/>
</dbReference>
<dbReference type="Pfam" id="PF13483">
    <property type="entry name" value="Lactamase_B_3"/>
    <property type="match status" value="1"/>
</dbReference>
<gene>
    <name evidence="2" type="ORF">HZS55_05710</name>
</gene>
<dbReference type="OrthoDB" id="28313at2157"/>
<evidence type="ECO:0000313" key="3">
    <source>
        <dbReference type="Proteomes" id="UP000509667"/>
    </source>
</evidence>
<sequence length="451" mass="52154">MELEFIKSATVRVEEGETEVLCDPWLIDGAYYGSWGHYPPVDFDIEEYNDVDYIYVSHIHPDHVHNKTFERFNTDIPILIHDFQFDFLKNNLENMGFDVIELKHNHRTHLGGALHINILAADNCNPDACGSFFGCDWLDDSTDGYGSSQIDTMAVFDNGDTSLVNINDCPYELSQSAARDVIDQYEDIDHLLLPYTGAGPYPQCFENLSIDEKRQEAKVKKQNYYKQAENYINLFEPTYYTPFAGTYVLTGDLADLNEYRGVPTRSEAAEYLRKSSKVDSDEHECVLLNSQTTFNLETGIQTESFTPIDEDWLQKYISTELCDREFPYESTEQPTVDELKQYIPNAYERMEETRQQVGFKSDMDVIIELVGDHCARISMEGEGFEFVPQEIATQSEPYVKFSVDPRLLKQLLQGPRYAHWNNAEIGSHITYDRQPNRFERGLYYCMNFFHA</sequence>
<name>A0A7D5SWT9_9EURY</name>
<dbReference type="KEGG" id="hrr:HZS55_05710"/>
<dbReference type="PANTHER" id="PTHR43546:SF9">
    <property type="entry name" value="L-ASCORBATE-6-PHOSPHATE LACTONASE ULAG-RELATED"/>
    <property type="match status" value="1"/>
</dbReference>
<organism evidence="2 3">
    <name type="scientific">Halosimplex rubrum</name>
    <dbReference type="NCBI Taxonomy" id="869889"/>
    <lineage>
        <taxon>Archaea</taxon>
        <taxon>Methanobacteriati</taxon>
        <taxon>Methanobacteriota</taxon>
        <taxon>Stenosarchaea group</taxon>
        <taxon>Halobacteria</taxon>
        <taxon>Halobacteriales</taxon>
        <taxon>Haloarculaceae</taxon>
        <taxon>Halosimplex</taxon>
    </lineage>
</organism>
<proteinExistence type="predicted"/>
<dbReference type="EMBL" id="CP058910">
    <property type="protein sequence ID" value="QLH76831.1"/>
    <property type="molecule type" value="Genomic_DNA"/>
</dbReference>